<comment type="caution">
    <text evidence="1">The sequence shown here is derived from an EMBL/GenBank/DDBJ whole genome shotgun (WGS) entry which is preliminary data.</text>
</comment>
<name>A0ACB7T5K3_HYAAI</name>
<dbReference type="EMBL" id="CM023491">
    <property type="protein sequence ID" value="KAH6941269.1"/>
    <property type="molecule type" value="Genomic_DNA"/>
</dbReference>
<evidence type="ECO:0000313" key="1">
    <source>
        <dbReference type="EMBL" id="KAH6941269.1"/>
    </source>
</evidence>
<proteinExistence type="predicted"/>
<keyword evidence="2" id="KW-1185">Reference proteome</keyword>
<protein>
    <submittedName>
        <fullName evidence="1">Uncharacterized protein</fullName>
    </submittedName>
</protein>
<accession>A0ACB7T5K3</accession>
<reference evidence="1" key="1">
    <citation type="submission" date="2020-05" db="EMBL/GenBank/DDBJ databases">
        <title>Large-scale comparative analyses of tick genomes elucidate their genetic diversity and vector capacities.</title>
        <authorList>
            <person name="Jia N."/>
            <person name="Wang J."/>
            <person name="Shi W."/>
            <person name="Du L."/>
            <person name="Sun Y."/>
            <person name="Zhan W."/>
            <person name="Jiang J."/>
            <person name="Wang Q."/>
            <person name="Zhang B."/>
            <person name="Ji P."/>
            <person name="Sakyi L.B."/>
            <person name="Cui X."/>
            <person name="Yuan T."/>
            <person name="Jiang B."/>
            <person name="Yang W."/>
            <person name="Lam T.T.-Y."/>
            <person name="Chang Q."/>
            <person name="Ding S."/>
            <person name="Wang X."/>
            <person name="Zhu J."/>
            <person name="Ruan X."/>
            <person name="Zhao L."/>
            <person name="Wei J."/>
            <person name="Que T."/>
            <person name="Du C."/>
            <person name="Cheng J."/>
            <person name="Dai P."/>
            <person name="Han X."/>
            <person name="Huang E."/>
            <person name="Gao Y."/>
            <person name="Liu J."/>
            <person name="Shao H."/>
            <person name="Ye R."/>
            <person name="Li L."/>
            <person name="Wei W."/>
            <person name="Wang X."/>
            <person name="Wang C."/>
            <person name="Yang T."/>
            <person name="Huo Q."/>
            <person name="Li W."/>
            <person name="Guo W."/>
            <person name="Chen H."/>
            <person name="Zhou L."/>
            <person name="Ni X."/>
            <person name="Tian J."/>
            <person name="Zhou Y."/>
            <person name="Sheng Y."/>
            <person name="Liu T."/>
            <person name="Pan Y."/>
            <person name="Xia L."/>
            <person name="Li J."/>
            <person name="Zhao F."/>
            <person name="Cao W."/>
        </authorList>
    </citation>
    <scope>NUCLEOTIDE SEQUENCE</scope>
    <source>
        <strain evidence="1">Hyas-2018</strain>
    </source>
</reference>
<evidence type="ECO:0000313" key="2">
    <source>
        <dbReference type="Proteomes" id="UP000821845"/>
    </source>
</evidence>
<sequence>MSASAEKKDAEKKDPPKEGDKKDGEQKDGEKKDAPADNVDKDYVIFHFPGVEQKDGTSAGCETLKIPREAAIGLVQKVRPAVARLVERCPCNDPAPPGPEAAEPMVPCVDCMAELKEEARRLSTKAIVQTAVSNMSIQQPCPFKAQSLTLTKSCPVPPQAPPLPDKITQQMSFIKISCGKCGAEQVMDPAQTAAIKAPAAAAAAAQAAAPTPGASTSTGCTGPAMMNLVSSVPGSNTHIQFTCNCLEQFGIVPNSGGGPLPPIPHAPTCCYSLGGSAKPTAGGASPSRGHHNDRVRDRLIAEERRMRERYEEDEYGSPRRRSYQEFEERRTYGNGGRSRSSRDFDDRGRHGHGHVHGYEEELSDVSEGGDDEDGGRYALRRTSSGNVAIIGDDNCKVRVEVGGRRSEGRRRGYR</sequence>
<gene>
    <name evidence="1" type="ORF">HPB50_015458</name>
</gene>
<dbReference type="Proteomes" id="UP000821845">
    <property type="component" value="Chromosome 11"/>
</dbReference>
<organism evidence="1 2">
    <name type="scientific">Hyalomma asiaticum</name>
    <name type="common">Tick</name>
    <dbReference type="NCBI Taxonomy" id="266040"/>
    <lineage>
        <taxon>Eukaryota</taxon>
        <taxon>Metazoa</taxon>
        <taxon>Ecdysozoa</taxon>
        <taxon>Arthropoda</taxon>
        <taxon>Chelicerata</taxon>
        <taxon>Arachnida</taxon>
        <taxon>Acari</taxon>
        <taxon>Parasitiformes</taxon>
        <taxon>Ixodida</taxon>
        <taxon>Ixodoidea</taxon>
        <taxon>Ixodidae</taxon>
        <taxon>Hyalomminae</taxon>
        <taxon>Hyalomma</taxon>
    </lineage>
</organism>